<feature type="transmembrane region" description="Helical" evidence="7">
    <location>
        <begin position="271"/>
        <end position="298"/>
    </location>
</feature>
<proteinExistence type="inferred from homology"/>
<keyword evidence="5 7" id="KW-1133">Transmembrane helix</keyword>
<reference evidence="10 11" key="1">
    <citation type="submission" date="2024-06" db="EMBL/GenBank/DDBJ databases">
        <title>The Natural Products Discovery Center: Release of the First 8490 Sequenced Strains for Exploring Actinobacteria Biosynthetic Diversity.</title>
        <authorList>
            <person name="Kalkreuter E."/>
            <person name="Kautsar S.A."/>
            <person name="Yang D."/>
            <person name="Bader C.D."/>
            <person name="Teijaro C.N."/>
            <person name="Fluegel L."/>
            <person name="Davis C.M."/>
            <person name="Simpson J.R."/>
            <person name="Lauterbach L."/>
            <person name="Steele A.D."/>
            <person name="Gui C."/>
            <person name="Meng S."/>
            <person name="Li G."/>
            <person name="Viehrig K."/>
            <person name="Ye F."/>
            <person name="Su P."/>
            <person name="Kiefer A.F."/>
            <person name="Nichols A."/>
            <person name="Cepeda A.J."/>
            <person name="Yan W."/>
            <person name="Fan B."/>
            <person name="Jiang Y."/>
            <person name="Adhikari A."/>
            <person name="Zheng C.-J."/>
            <person name="Schuster L."/>
            <person name="Cowan T.M."/>
            <person name="Smanski M.J."/>
            <person name="Chevrette M.G."/>
            <person name="De Carvalho L.P.S."/>
            <person name="Shen B."/>
        </authorList>
    </citation>
    <scope>NUCLEOTIDE SEQUENCE [LARGE SCALE GENOMIC DNA]</scope>
    <source>
        <strain evidence="10 11">NPDC045974</strain>
    </source>
</reference>
<sequence>MNLDLTTRTGGGTATVTAVPEKAPPSSAPPAATPPADARTPDTAAAAGLVPAIQRRLGRGKSIPFGRLLGPLLLVLAWWGASAAGWLDPRKLSSPASVVTSAQELWVSGRLQESVQASLSRALLGLLIGVAVGVVLALASGLSRVGDAVVDGTLQVKRSIPNLALLPLLILWLGIGETMKVVVIALGVTVGIYINTHAALVSIDARYVELAEAQRLSRWLFLRKVVLPAALPGFFTGLRLAVTAAWLGLIVVEQINATSGIGYMMFQAQQYAQSGIILVGLVLYGTFGFASDALVRLVEGRVLSWRRTITA</sequence>
<keyword evidence="3" id="KW-1003">Cell membrane</keyword>
<evidence type="ECO:0000313" key="10">
    <source>
        <dbReference type="EMBL" id="MEU7072758.1"/>
    </source>
</evidence>
<dbReference type="PANTHER" id="PTHR30151:SF38">
    <property type="entry name" value="ALIPHATIC SULFONATES TRANSPORT PERMEASE PROTEIN SSUC-RELATED"/>
    <property type="match status" value="1"/>
</dbReference>
<evidence type="ECO:0000256" key="7">
    <source>
        <dbReference type="RuleBase" id="RU363032"/>
    </source>
</evidence>
<dbReference type="Proteomes" id="UP001551329">
    <property type="component" value="Unassembled WGS sequence"/>
</dbReference>
<feature type="compositionally biased region" description="Pro residues" evidence="8">
    <location>
        <begin position="22"/>
        <end position="33"/>
    </location>
</feature>
<evidence type="ECO:0000256" key="5">
    <source>
        <dbReference type="ARBA" id="ARBA00022989"/>
    </source>
</evidence>
<keyword evidence="2 7" id="KW-0813">Transport</keyword>
<comment type="subcellular location">
    <subcellularLocation>
        <location evidence="1 7">Cell membrane</location>
        <topology evidence="1 7">Multi-pass membrane protein</topology>
    </subcellularLocation>
</comment>
<accession>A0ABV3CE50</accession>
<comment type="similarity">
    <text evidence="7">Belongs to the binding-protein-dependent transport system permease family.</text>
</comment>
<name>A0ABV3CE50_9ACTN</name>
<feature type="transmembrane region" description="Helical" evidence="7">
    <location>
        <begin position="65"/>
        <end position="87"/>
    </location>
</feature>
<dbReference type="Gene3D" id="1.10.3720.10">
    <property type="entry name" value="MetI-like"/>
    <property type="match status" value="1"/>
</dbReference>
<evidence type="ECO:0000256" key="1">
    <source>
        <dbReference type="ARBA" id="ARBA00004651"/>
    </source>
</evidence>
<keyword evidence="4 7" id="KW-0812">Transmembrane</keyword>
<comment type="caution">
    <text evidence="10">The sequence shown here is derived from an EMBL/GenBank/DDBJ whole genome shotgun (WGS) entry which is preliminary data.</text>
</comment>
<evidence type="ECO:0000313" key="11">
    <source>
        <dbReference type="Proteomes" id="UP001551329"/>
    </source>
</evidence>
<evidence type="ECO:0000256" key="4">
    <source>
        <dbReference type="ARBA" id="ARBA00022692"/>
    </source>
</evidence>
<dbReference type="Pfam" id="PF00528">
    <property type="entry name" value="BPD_transp_1"/>
    <property type="match status" value="1"/>
</dbReference>
<gene>
    <name evidence="10" type="ORF">AB0A88_21800</name>
</gene>
<dbReference type="InterPro" id="IPR000515">
    <property type="entry name" value="MetI-like"/>
</dbReference>
<protein>
    <submittedName>
        <fullName evidence="10">ABC transporter permease</fullName>
    </submittedName>
</protein>
<dbReference type="RefSeq" id="WP_358474659.1">
    <property type="nucleotide sequence ID" value="NZ_JBEZAE010000014.1"/>
</dbReference>
<dbReference type="SUPFAM" id="SSF161098">
    <property type="entry name" value="MetI-like"/>
    <property type="match status" value="1"/>
</dbReference>
<evidence type="ECO:0000256" key="2">
    <source>
        <dbReference type="ARBA" id="ARBA00022448"/>
    </source>
</evidence>
<keyword evidence="11" id="KW-1185">Reference proteome</keyword>
<dbReference type="CDD" id="cd06261">
    <property type="entry name" value="TM_PBP2"/>
    <property type="match status" value="1"/>
</dbReference>
<dbReference type="PANTHER" id="PTHR30151">
    <property type="entry name" value="ALKANE SULFONATE ABC TRANSPORTER-RELATED, MEMBRANE SUBUNIT"/>
    <property type="match status" value="1"/>
</dbReference>
<keyword evidence="6 7" id="KW-0472">Membrane</keyword>
<evidence type="ECO:0000259" key="9">
    <source>
        <dbReference type="PROSITE" id="PS50928"/>
    </source>
</evidence>
<dbReference type="EMBL" id="JBEZAE010000014">
    <property type="protein sequence ID" value="MEU7072758.1"/>
    <property type="molecule type" value="Genomic_DNA"/>
</dbReference>
<evidence type="ECO:0000256" key="6">
    <source>
        <dbReference type="ARBA" id="ARBA00023136"/>
    </source>
</evidence>
<feature type="transmembrane region" description="Helical" evidence="7">
    <location>
        <begin position="119"/>
        <end position="139"/>
    </location>
</feature>
<feature type="domain" description="ABC transmembrane type-1" evidence="9">
    <location>
        <begin position="111"/>
        <end position="295"/>
    </location>
</feature>
<evidence type="ECO:0000256" key="8">
    <source>
        <dbReference type="SAM" id="MobiDB-lite"/>
    </source>
</evidence>
<feature type="transmembrane region" description="Helical" evidence="7">
    <location>
        <begin position="159"/>
        <end position="175"/>
    </location>
</feature>
<organism evidence="10 11">
    <name type="scientific">Streptomyces narbonensis</name>
    <dbReference type="NCBI Taxonomy" id="67333"/>
    <lineage>
        <taxon>Bacteria</taxon>
        <taxon>Bacillati</taxon>
        <taxon>Actinomycetota</taxon>
        <taxon>Actinomycetes</taxon>
        <taxon>Kitasatosporales</taxon>
        <taxon>Streptomycetaceae</taxon>
        <taxon>Streptomyces</taxon>
    </lineage>
</organism>
<dbReference type="PROSITE" id="PS50928">
    <property type="entry name" value="ABC_TM1"/>
    <property type="match status" value="1"/>
</dbReference>
<dbReference type="InterPro" id="IPR035906">
    <property type="entry name" value="MetI-like_sf"/>
</dbReference>
<evidence type="ECO:0000256" key="3">
    <source>
        <dbReference type="ARBA" id="ARBA00022475"/>
    </source>
</evidence>
<feature type="region of interest" description="Disordered" evidence="8">
    <location>
        <begin position="1"/>
        <end position="41"/>
    </location>
</feature>
<feature type="transmembrane region" description="Helical" evidence="7">
    <location>
        <begin position="181"/>
        <end position="204"/>
    </location>
</feature>